<keyword evidence="2" id="KW-1185">Reference proteome</keyword>
<dbReference type="Proteomes" id="UP000632125">
    <property type="component" value="Unassembled WGS sequence"/>
</dbReference>
<gene>
    <name evidence="1" type="ORF">IDH41_19695</name>
</gene>
<dbReference type="AlphaFoldDB" id="A0A927H6Q5"/>
<name>A0A927H6Q5_9BACL</name>
<evidence type="ECO:0000313" key="1">
    <source>
        <dbReference type="EMBL" id="MBD2870811.1"/>
    </source>
</evidence>
<reference evidence="1" key="1">
    <citation type="submission" date="2020-09" db="EMBL/GenBank/DDBJ databases">
        <title>A novel bacterium of genus Paenibacillus, isolated from South China Sea.</title>
        <authorList>
            <person name="Huang H."/>
            <person name="Mo K."/>
            <person name="Hu Y."/>
        </authorList>
    </citation>
    <scope>NUCLEOTIDE SEQUENCE</scope>
    <source>
        <strain evidence="1">IB182493</strain>
    </source>
</reference>
<sequence>MAGSPRNDFTWSRNTDTESIYGLIQYTDKKDLSRTDIMGLTAHAFRIIIDREEVEVGSYSFFDWQLRHAEALRNLGFTVRTTGRQNHVSPTPEELETALEMIQTSLDAGIPALSWDLFIPEWGVIYGYDDETRMLQCRDVRRDSEMPYEKLGRGEVTELYLLTITDSKPVDRRTMLRGALKLALEHAHVQQFPAEESAGHANGLAAFDAWIHAFEQRMANPFGNAVNTGKVCDAREFAVQFLQELADNGTEPGEESLRQLARQAAAQYAIVAGNLSIMRDMFPFPHGGVPGDEAAATRSIELLKEAKNAETEGIALLAQMLELLEREAKAPVSKPGI</sequence>
<comment type="caution">
    <text evidence="1">The sequence shown here is derived from an EMBL/GenBank/DDBJ whole genome shotgun (WGS) entry which is preliminary data.</text>
</comment>
<dbReference type="RefSeq" id="WP_190864049.1">
    <property type="nucleotide sequence ID" value="NZ_JACXIY010000024.1"/>
</dbReference>
<proteinExistence type="predicted"/>
<evidence type="ECO:0000313" key="2">
    <source>
        <dbReference type="Proteomes" id="UP000632125"/>
    </source>
</evidence>
<organism evidence="1 2">
    <name type="scientific">Paenibacillus arenilitoris</name>
    <dbReference type="NCBI Taxonomy" id="2772299"/>
    <lineage>
        <taxon>Bacteria</taxon>
        <taxon>Bacillati</taxon>
        <taxon>Bacillota</taxon>
        <taxon>Bacilli</taxon>
        <taxon>Bacillales</taxon>
        <taxon>Paenibacillaceae</taxon>
        <taxon>Paenibacillus</taxon>
    </lineage>
</organism>
<dbReference type="EMBL" id="JACXIY010000024">
    <property type="protein sequence ID" value="MBD2870811.1"/>
    <property type="molecule type" value="Genomic_DNA"/>
</dbReference>
<accession>A0A927H6Q5</accession>
<protein>
    <submittedName>
        <fullName evidence="1">Uncharacterized protein</fullName>
    </submittedName>
</protein>